<comment type="caution">
    <text evidence="12">The sequence shown here is derived from an EMBL/GenBank/DDBJ whole genome shotgun (WGS) entry which is preliminary data.</text>
</comment>
<dbReference type="Proteomes" id="UP000738826">
    <property type="component" value="Unassembled WGS sequence"/>
</dbReference>
<dbReference type="Gene3D" id="3.30.470.20">
    <property type="entry name" value="ATP-grasp fold, B domain"/>
    <property type="match status" value="1"/>
</dbReference>
<dbReference type="InterPro" id="IPR020561">
    <property type="entry name" value="PRibGlycinamid_synth_ATP-grasp"/>
</dbReference>
<dbReference type="EMBL" id="JAACQH010000026">
    <property type="protein sequence ID" value="NCS91102.1"/>
    <property type="molecule type" value="Genomic_DNA"/>
</dbReference>
<dbReference type="SUPFAM" id="SSF51246">
    <property type="entry name" value="Rudiment single hybrid motif"/>
    <property type="match status" value="1"/>
</dbReference>
<dbReference type="Pfam" id="PF02844">
    <property type="entry name" value="GARS_N"/>
    <property type="match status" value="1"/>
</dbReference>
<dbReference type="Pfam" id="PF01071">
    <property type="entry name" value="GARS_A"/>
    <property type="match status" value="1"/>
</dbReference>
<accession>A0A8J7YTX5</accession>
<dbReference type="InterPro" id="IPR016185">
    <property type="entry name" value="PreATP-grasp_dom_sf"/>
</dbReference>
<dbReference type="PANTHER" id="PTHR43472:SF1">
    <property type="entry name" value="PHOSPHORIBOSYLAMINE--GLYCINE LIGASE, CHLOROPLASTIC"/>
    <property type="match status" value="1"/>
</dbReference>
<name>A0A8J7YTX5_9ARCH</name>
<organism evidence="12 13">
    <name type="scientific">Candidatus Altarchaeum hamiconexum</name>
    <dbReference type="NCBI Taxonomy" id="1803513"/>
    <lineage>
        <taxon>Archaea</taxon>
        <taxon>Candidatus Altarchaeota</taxon>
        <taxon>Candidatus Altiarchaeia</taxon>
        <taxon>Candidatus Altarchaeales</taxon>
        <taxon>Candidatus Altarchaeaceae</taxon>
        <taxon>Candidatus Altarchaeum</taxon>
    </lineage>
</organism>
<comment type="similarity">
    <text evidence="7">Belongs to the GARS family.</text>
</comment>
<evidence type="ECO:0000256" key="5">
    <source>
        <dbReference type="ARBA" id="ARBA00022755"/>
    </source>
</evidence>
<dbReference type="InterPro" id="IPR020559">
    <property type="entry name" value="PRibGlycinamide_synth_CS"/>
</dbReference>
<dbReference type="NCBIfam" id="TIGR00877">
    <property type="entry name" value="purD"/>
    <property type="match status" value="1"/>
</dbReference>
<dbReference type="InterPro" id="IPR011761">
    <property type="entry name" value="ATP-grasp"/>
</dbReference>
<dbReference type="GO" id="GO:0005524">
    <property type="term" value="F:ATP binding"/>
    <property type="evidence" value="ECO:0007669"/>
    <property type="project" value="UniProtKB-UniRule"/>
</dbReference>
<dbReference type="Gene3D" id="3.90.600.10">
    <property type="entry name" value="Phosphoribosylglycinamide synthetase, C-terminal domain"/>
    <property type="match status" value="1"/>
</dbReference>
<dbReference type="AlphaFoldDB" id="A0A8J7YTX5"/>
<keyword evidence="5" id="KW-0658">Purine biosynthesis</keyword>
<dbReference type="Gene3D" id="3.30.1490.20">
    <property type="entry name" value="ATP-grasp fold, A domain"/>
    <property type="match status" value="1"/>
</dbReference>
<dbReference type="InterPro" id="IPR020560">
    <property type="entry name" value="PRibGlycinamide_synth_C-dom"/>
</dbReference>
<dbReference type="Pfam" id="PF02843">
    <property type="entry name" value="GARS_C"/>
    <property type="match status" value="1"/>
</dbReference>
<dbReference type="Gene3D" id="3.40.50.20">
    <property type="match status" value="1"/>
</dbReference>
<evidence type="ECO:0000313" key="12">
    <source>
        <dbReference type="EMBL" id="NCS91102.1"/>
    </source>
</evidence>
<dbReference type="InterPro" id="IPR037123">
    <property type="entry name" value="PRibGlycinamide_synth_C_sf"/>
</dbReference>
<evidence type="ECO:0000256" key="2">
    <source>
        <dbReference type="ARBA" id="ARBA00013255"/>
    </source>
</evidence>
<dbReference type="PROSITE" id="PS50975">
    <property type="entry name" value="ATP_GRASP"/>
    <property type="match status" value="1"/>
</dbReference>
<dbReference type="InterPro" id="IPR020562">
    <property type="entry name" value="PRibGlycinamide_synth_N"/>
</dbReference>
<gene>
    <name evidence="12" type="primary">purD</name>
    <name evidence="12" type="ORF">GW779_01585</name>
</gene>
<evidence type="ECO:0000256" key="6">
    <source>
        <dbReference type="ARBA" id="ARBA00022840"/>
    </source>
</evidence>
<dbReference type="GO" id="GO:0046872">
    <property type="term" value="F:metal ion binding"/>
    <property type="evidence" value="ECO:0007669"/>
    <property type="project" value="InterPro"/>
</dbReference>
<dbReference type="SUPFAM" id="SSF56059">
    <property type="entry name" value="Glutathione synthetase ATP-binding domain-like"/>
    <property type="match status" value="1"/>
</dbReference>
<evidence type="ECO:0000256" key="9">
    <source>
        <dbReference type="ARBA" id="ARBA00042864"/>
    </source>
</evidence>
<dbReference type="SUPFAM" id="SSF52440">
    <property type="entry name" value="PreATP-grasp domain"/>
    <property type="match status" value="1"/>
</dbReference>
<reference evidence="12" key="1">
    <citation type="submission" date="2019-11" db="EMBL/GenBank/DDBJ databases">
        <title>Lipid analysis of CO2-rich subsurface aquifers suggests an autotrophy-based deep biosphere with lysolipids enriched in CPR bacteria.</title>
        <authorList>
            <person name="Probst A.J."/>
            <person name="Elling F.J."/>
            <person name="Castelle C.J."/>
            <person name="Zhu Q."/>
            <person name="Elvert M."/>
            <person name="Birarda G."/>
            <person name="Holman H.-Y."/>
            <person name="Lane K.R."/>
            <person name="Ladd B."/>
            <person name="Ryan M.C."/>
            <person name="Woyke T."/>
            <person name="Hinrichs K.-U."/>
            <person name="Banfield J.F."/>
        </authorList>
    </citation>
    <scope>NUCLEOTIDE SEQUENCE</scope>
    <source>
        <strain evidence="12">CG_2015-04_33_537</strain>
    </source>
</reference>
<dbReference type="EC" id="6.3.4.13" evidence="2"/>
<proteinExistence type="inferred from homology"/>
<evidence type="ECO:0000313" key="13">
    <source>
        <dbReference type="Proteomes" id="UP000738826"/>
    </source>
</evidence>
<evidence type="ECO:0000256" key="8">
    <source>
        <dbReference type="ARBA" id="ARBA00042242"/>
    </source>
</evidence>
<keyword evidence="4 10" id="KW-0547">Nucleotide-binding</keyword>
<evidence type="ECO:0000256" key="3">
    <source>
        <dbReference type="ARBA" id="ARBA00022598"/>
    </source>
</evidence>
<dbReference type="GO" id="GO:0009113">
    <property type="term" value="P:purine nucleobase biosynthetic process"/>
    <property type="evidence" value="ECO:0007669"/>
    <property type="project" value="InterPro"/>
</dbReference>
<dbReference type="UniPathway" id="UPA00074">
    <property type="reaction ID" value="UER00125"/>
</dbReference>
<dbReference type="SMART" id="SM01210">
    <property type="entry name" value="GARS_C"/>
    <property type="match status" value="1"/>
</dbReference>
<feature type="domain" description="ATP-grasp" evidence="11">
    <location>
        <begin position="109"/>
        <end position="318"/>
    </location>
</feature>
<keyword evidence="6 10" id="KW-0067">ATP-binding</keyword>
<protein>
    <recommendedName>
        <fullName evidence="2">phosphoribosylamine--glycine ligase</fullName>
        <ecNumber evidence="2">6.3.4.13</ecNumber>
    </recommendedName>
    <alternativeName>
        <fullName evidence="8">Glycinamide ribonucleotide synthetase</fullName>
    </alternativeName>
    <alternativeName>
        <fullName evidence="9">Phosphoribosylglycinamide synthetase</fullName>
    </alternativeName>
</protein>
<dbReference type="PANTHER" id="PTHR43472">
    <property type="entry name" value="PHOSPHORIBOSYLAMINE--GLYCINE LIGASE"/>
    <property type="match status" value="1"/>
</dbReference>
<dbReference type="InterPro" id="IPR013815">
    <property type="entry name" value="ATP_grasp_subdomain_1"/>
</dbReference>
<evidence type="ECO:0000256" key="7">
    <source>
        <dbReference type="ARBA" id="ARBA00038345"/>
    </source>
</evidence>
<evidence type="ECO:0000256" key="1">
    <source>
        <dbReference type="ARBA" id="ARBA00005174"/>
    </source>
</evidence>
<dbReference type="GO" id="GO:0004637">
    <property type="term" value="F:phosphoribosylamine-glycine ligase activity"/>
    <property type="evidence" value="ECO:0007669"/>
    <property type="project" value="UniProtKB-EC"/>
</dbReference>
<dbReference type="InterPro" id="IPR011054">
    <property type="entry name" value="Rudment_hybrid_motif"/>
</dbReference>
<dbReference type="PROSITE" id="PS00184">
    <property type="entry name" value="GARS"/>
    <property type="match status" value="1"/>
</dbReference>
<keyword evidence="3 12" id="KW-0436">Ligase</keyword>
<dbReference type="SMART" id="SM01209">
    <property type="entry name" value="GARS_A"/>
    <property type="match status" value="1"/>
</dbReference>
<dbReference type="GO" id="GO:0006189">
    <property type="term" value="P:'de novo' IMP biosynthetic process"/>
    <property type="evidence" value="ECO:0007669"/>
    <property type="project" value="UniProtKB-UniPathway"/>
</dbReference>
<comment type="pathway">
    <text evidence="1">Purine metabolism; IMP biosynthesis via de novo pathway; N(1)-(5-phospho-D-ribosyl)glycinamide from 5-phospho-alpha-D-ribose 1-diphosphate: step 2/2.</text>
</comment>
<sequence>MEKILLIGNGAREHAIAESVVRFGYKLYGFMSAKNPGIVKLCREYKTGNILDAESAVHFARTMNADAVIIGPEAPLETGVSDKILENGIVCLSPTKSLARIETNKEFARNLMKEHNIRAYPKFEIFKKGENAEMFKFIDNLQDVAVKPVGLTGGKGVRVTGKQLNNAKEAKKYAGEILEKDRIVLIEEKLEGEEFTLQVFCDGENLAPSPLVQDHKSAYENDVGPNTGGMGSYSDKNFMLPFVTQTDYEDALGNLKKVINVLKKDYGRYIGILYGQFIATKDGVRIIEFNARLGDPEAMNVLPLIKEDWIEKILDKKLSSGLKFENRASVCKYLVPAGYPENPVQTEIFVDDSKFKDNSKIYYASVYEEGGKILSTHSRAIAVLGIADTIEEAEKIAENSTKFVKGNLEHRKDIGTRELINKRIEFMKKIRK</sequence>
<evidence type="ECO:0000256" key="10">
    <source>
        <dbReference type="PROSITE-ProRule" id="PRU00409"/>
    </source>
</evidence>
<evidence type="ECO:0000256" key="4">
    <source>
        <dbReference type="ARBA" id="ARBA00022741"/>
    </source>
</evidence>
<evidence type="ECO:0000259" key="11">
    <source>
        <dbReference type="PROSITE" id="PS50975"/>
    </source>
</evidence>
<dbReference type="InterPro" id="IPR000115">
    <property type="entry name" value="PRibGlycinamide_synth"/>
</dbReference>